<dbReference type="PANTHER" id="PTHR35526:SF3">
    <property type="entry name" value="ANTI-SIGMA-F FACTOR RSBW"/>
    <property type="match status" value="1"/>
</dbReference>
<dbReference type="EMBL" id="FNTD01000004">
    <property type="protein sequence ID" value="SED60169.1"/>
    <property type="molecule type" value="Genomic_DNA"/>
</dbReference>
<dbReference type="AlphaFoldDB" id="A0A1H5C006"/>
<dbReference type="GO" id="GO:0004674">
    <property type="term" value="F:protein serine/threonine kinase activity"/>
    <property type="evidence" value="ECO:0007669"/>
    <property type="project" value="UniProtKB-KW"/>
</dbReference>
<name>A0A1H5C006_9ACTN</name>
<dbReference type="Proteomes" id="UP000182375">
    <property type="component" value="Unassembled WGS sequence"/>
</dbReference>
<proteinExistence type="predicted"/>
<feature type="domain" description="Histidine kinase/HSP90-like ATPase" evidence="2">
    <location>
        <begin position="12"/>
        <end position="121"/>
    </location>
</feature>
<keyword evidence="3" id="KW-0808">Transferase</keyword>
<dbReference type="InterPro" id="IPR050267">
    <property type="entry name" value="Anti-sigma-factor_SerPK"/>
</dbReference>
<dbReference type="CDD" id="cd16936">
    <property type="entry name" value="HATPase_RsbW-like"/>
    <property type="match status" value="1"/>
</dbReference>
<accession>A0A1H5C006</accession>
<dbReference type="Gene3D" id="3.30.565.10">
    <property type="entry name" value="Histidine kinase-like ATPase, C-terminal domain"/>
    <property type="match status" value="1"/>
</dbReference>
<dbReference type="Pfam" id="PF13581">
    <property type="entry name" value="HATPase_c_2"/>
    <property type="match status" value="1"/>
</dbReference>
<dbReference type="STRING" id="67331.SAMN04490357_5266"/>
<gene>
    <name evidence="3" type="ORF">SAMN04490357_5266</name>
</gene>
<evidence type="ECO:0000259" key="2">
    <source>
        <dbReference type="Pfam" id="PF13581"/>
    </source>
</evidence>
<reference evidence="3 4" key="1">
    <citation type="submission" date="2016-10" db="EMBL/GenBank/DDBJ databases">
        <authorList>
            <person name="de Groot N.N."/>
        </authorList>
    </citation>
    <scope>NUCLEOTIDE SEQUENCE [LARGE SCALE GENOMIC DNA]</scope>
    <source>
        <strain evidence="3 4">DSM 40306</strain>
    </source>
</reference>
<evidence type="ECO:0000256" key="1">
    <source>
        <dbReference type="ARBA" id="ARBA00022527"/>
    </source>
</evidence>
<dbReference type="GeneID" id="95514344"/>
<dbReference type="InterPro" id="IPR003594">
    <property type="entry name" value="HATPase_dom"/>
</dbReference>
<dbReference type="SUPFAM" id="SSF55874">
    <property type="entry name" value="ATPase domain of HSP90 chaperone/DNA topoisomerase II/histidine kinase"/>
    <property type="match status" value="1"/>
</dbReference>
<dbReference type="RefSeq" id="WP_244174918.1">
    <property type="nucleotide sequence ID" value="NZ_FNTD01000004.1"/>
</dbReference>
<keyword evidence="3" id="KW-0418">Kinase</keyword>
<dbReference type="PANTHER" id="PTHR35526">
    <property type="entry name" value="ANTI-SIGMA-F FACTOR RSBW-RELATED"/>
    <property type="match status" value="1"/>
</dbReference>
<dbReference type="InterPro" id="IPR036890">
    <property type="entry name" value="HATPase_C_sf"/>
</dbReference>
<protein>
    <submittedName>
        <fullName evidence="3">Anti-sigma regulatory factor (Ser/Thr protein kinase)</fullName>
    </submittedName>
</protein>
<sequence length="137" mass="14287">MPTHGRTFPGHPQELSTARRWTRATLNGHPRSEDAELIVTELGTNAVTHTASGESAGAFRVSLTVSDRALTIAVTDCGHTKTTPEVQDPPLSATHGRGLALVAALADSVTVHGDESGRTVSAELGVLVNLEESAPCL</sequence>
<evidence type="ECO:0000313" key="4">
    <source>
        <dbReference type="Proteomes" id="UP000182375"/>
    </source>
</evidence>
<organism evidence="3 4">
    <name type="scientific">Streptomyces misionensis</name>
    <dbReference type="NCBI Taxonomy" id="67331"/>
    <lineage>
        <taxon>Bacteria</taxon>
        <taxon>Bacillati</taxon>
        <taxon>Actinomycetota</taxon>
        <taxon>Actinomycetes</taxon>
        <taxon>Kitasatosporales</taxon>
        <taxon>Streptomycetaceae</taxon>
        <taxon>Streptomyces</taxon>
    </lineage>
</organism>
<evidence type="ECO:0000313" key="3">
    <source>
        <dbReference type="EMBL" id="SED60169.1"/>
    </source>
</evidence>
<keyword evidence="1" id="KW-0723">Serine/threonine-protein kinase</keyword>